<dbReference type="AlphaFoldDB" id="Q0RG36"/>
<dbReference type="HOGENOM" id="CLU_2716551_0_0_11"/>
<keyword evidence="3" id="KW-1185">Reference proteome</keyword>
<proteinExistence type="predicted"/>
<feature type="compositionally biased region" description="Pro residues" evidence="1">
    <location>
        <begin position="1"/>
        <end position="14"/>
    </location>
</feature>
<protein>
    <submittedName>
        <fullName evidence="2">Uncharacterized protein</fullName>
    </submittedName>
</protein>
<evidence type="ECO:0000256" key="1">
    <source>
        <dbReference type="SAM" id="MobiDB-lite"/>
    </source>
</evidence>
<organism evidence="2 3">
    <name type="scientific">Frankia alni (strain DSM 45986 / CECT 9034 / ACN14a)</name>
    <dbReference type="NCBI Taxonomy" id="326424"/>
    <lineage>
        <taxon>Bacteria</taxon>
        <taxon>Bacillati</taxon>
        <taxon>Actinomycetota</taxon>
        <taxon>Actinomycetes</taxon>
        <taxon>Frankiales</taxon>
        <taxon>Frankiaceae</taxon>
        <taxon>Frankia</taxon>
    </lineage>
</organism>
<dbReference type="Proteomes" id="UP000000657">
    <property type="component" value="Chromosome"/>
</dbReference>
<gene>
    <name evidence="2" type="ordered locus">FRAAL4912</name>
</gene>
<reference evidence="2 3" key="1">
    <citation type="journal article" date="2007" name="Genome Res.">
        <title>Genome characteristics of facultatively symbiotic Frankia sp. strains reflect host range and host plant biogeography.</title>
        <authorList>
            <person name="Normand P."/>
            <person name="Lapierre P."/>
            <person name="Tisa L.S."/>
            <person name="Gogarten J.P."/>
            <person name="Alloisio N."/>
            <person name="Bagnarol E."/>
            <person name="Bassi C.A."/>
            <person name="Berry A.M."/>
            <person name="Bickhart D.M."/>
            <person name="Choisne N."/>
            <person name="Couloux A."/>
            <person name="Cournoyer B."/>
            <person name="Cruveiller S."/>
            <person name="Daubin V."/>
            <person name="Demange N."/>
            <person name="Francino M.P."/>
            <person name="Goltsman E."/>
            <person name="Huang Y."/>
            <person name="Kopp O.R."/>
            <person name="Labarre L."/>
            <person name="Lapidus A."/>
            <person name="Lavire C."/>
            <person name="Marechal J."/>
            <person name="Martinez M."/>
            <person name="Mastronunzio J.E."/>
            <person name="Mullin B.C."/>
            <person name="Niemann J."/>
            <person name="Pujic P."/>
            <person name="Rawnsley T."/>
            <person name="Rouy Z."/>
            <person name="Schenowitz C."/>
            <person name="Sellstedt A."/>
            <person name="Tavares F."/>
            <person name="Tomkins J.P."/>
            <person name="Vallenet D."/>
            <person name="Valverde C."/>
            <person name="Wall L.G."/>
            <person name="Wang Y."/>
            <person name="Medigue C."/>
            <person name="Benson D.R."/>
        </authorList>
    </citation>
    <scope>NUCLEOTIDE SEQUENCE [LARGE SCALE GENOMIC DNA]</scope>
    <source>
        <strain evidence="3">DSM 45986 / CECT 9034 / ACN14a</strain>
    </source>
</reference>
<dbReference type="KEGG" id="fal:FRAAL4912"/>
<name>Q0RG36_FRAAA</name>
<feature type="region of interest" description="Disordered" evidence="1">
    <location>
        <begin position="1"/>
        <end position="41"/>
    </location>
</feature>
<accession>Q0RG36</accession>
<sequence>MSPLPRSAPVPTHPPGGGTGAGRSCRRRQPAIPDEAKWMPVDHTTALRTESKNDPTIRQISDSFLEYRRAGS</sequence>
<evidence type="ECO:0000313" key="3">
    <source>
        <dbReference type="Proteomes" id="UP000000657"/>
    </source>
</evidence>
<dbReference type="EMBL" id="CT573213">
    <property type="protein sequence ID" value="CAJ63553.1"/>
    <property type="molecule type" value="Genomic_DNA"/>
</dbReference>
<evidence type="ECO:0000313" key="2">
    <source>
        <dbReference type="EMBL" id="CAJ63553.1"/>
    </source>
</evidence>